<evidence type="ECO:0000256" key="1">
    <source>
        <dbReference type="ARBA" id="ARBA00008769"/>
    </source>
</evidence>
<feature type="domain" description="SLH" evidence="4">
    <location>
        <begin position="157"/>
        <end position="221"/>
    </location>
</feature>
<dbReference type="PROSITE" id="PS51272">
    <property type="entry name" value="SLH"/>
    <property type="match status" value="1"/>
</dbReference>
<dbReference type="Pfam" id="PF00395">
    <property type="entry name" value="SLH"/>
    <property type="match status" value="1"/>
</dbReference>
<dbReference type="PANTHER" id="PTHR43308:SF1">
    <property type="entry name" value="OUTER MEMBRANE PROTEIN ALPHA"/>
    <property type="match status" value="1"/>
</dbReference>
<proteinExistence type="inferred from homology"/>
<reference evidence="5" key="1">
    <citation type="submission" date="2019-11" db="EMBL/GenBank/DDBJ databases">
        <title>Genomic insights into an expanded diversity of filamentous marine cyanobacteria reveals the extraordinary biosynthetic potential of Moorea and Okeania.</title>
        <authorList>
            <person name="Ferreira Leao T."/>
            <person name="Wang M."/>
            <person name="Moss N."/>
            <person name="Da Silva R."/>
            <person name="Sanders J."/>
            <person name="Nurk S."/>
            <person name="Gurevich A."/>
            <person name="Humphrey G."/>
            <person name="Reher R."/>
            <person name="Zhu Q."/>
            <person name="Belda-Ferre P."/>
            <person name="Glukhov E."/>
            <person name="Rex R."/>
            <person name="Dorrestein P.C."/>
            <person name="Knight R."/>
            <person name="Pevzner P."/>
            <person name="Gerwick W.H."/>
            <person name="Gerwick L."/>
        </authorList>
    </citation>
    <scope>NUCLEOTIDE SEQUENCE</scope>
    <source>
        <strain evidence="5">SIO1C4</strain>
    </source>
</reference>
<dbReference type="Pfam" id="PF04966">
    <property type="entry name" value="OprB"/>
    <property type="match status" value="1"/>
</dbReference>
<protein>
    <submittedName>
        <fullName evidence="5">Iron uptake porin</fullName>
    </submittedName>
</protein>
<dbReference type="NCBIfam" id="NF033921">
    <property type="entry name" value="por_somb"/>
    <property type="match status" value="1"/>
</dbReference>
<dbReference type="PANTHER" id="PTHR43308">
    <property type="entry name" value="OUTER MEMBRANE PROTEIN ALPHA-RELATED"/>
    <property type="match status" value="1"/>
</dbReference>
<dbReference type="AlphaFoldDB" id="A0A6B3NQ99"/>
<sequence length="660" mass="70538">MSKLLWKFLLSSPALLGATLLFSAGEVSAVERADLMASENITSQSGNQLQTADTITKEVKPSLIVAAPTSPVSQKVPTFSPTTKKNLELPELVAGNTKQPTAATPQPEALNLSPVMSEAETTLAQVPNSPVNSGVLEQVNRYSREGRKKKSQNQVTNVSQLRDVSPGDWAFEALRSLVERYGCIAGYPDGTYRGNRPTTRYEFAAGLNACLNQIERLIIESGDSFDRTDLETLQRLVQEFEAELATLGTRVDNLEGRVAFLEDNQFSTTTKLAGEVIFALTDEFNTEPDDASFLDNNNTVFQNRVRMEFNSSFSGKDRLVTRLAAGNADLFQIQGDPQAPNESALGTQTFNLGNTGDNDVIIDWLAYYTTFGASQIYFAGTGGIHSDYVPTLNPFFEDFDGGNGALSTFASENPIYRIGGGVGGAISLGVGVLESVLGPSTITVGYLAGPDSSDPTDGNGLFDGEYSLLGQLNVNIGDKIALGATYVNAYHRGFNSIFDAGGGFSGVVGTRFANDPREIALVPRDNPMVTNSYGVEAAFRLSETISISGFGTLTDVIMIGAGGGEIWTYGGGVALSDLGKEGNVLGIFGGVQPTLRGLDGNIRPAGGFARDNAYHIEGFYKYQLTDNISVTPGVIWLTSPGQDEGQEDAIIGTLRTTFKF</sequence>
<dbReference type="GO" id="GO:0015288">
    <property type="term" value="F:porin activity"/>
    <property type="evidence" value="ECO:0007669"/>
    <property type="project" value="InterPro"/>
</dbReference>
<comment type="similarity">
    <text evidence="1 2">Belongs to the OprB family.</text>
</comment>
<name>A0A6B3NQ99_9CYAN</name>
<dbReference type="Gene3D" id="2.40.160.180">
    <property type="entry name" value="Carbohydrate-selective porin OprB"/>
    <property type="match status" value="1"/>
</dbReference>
<feature type="coiled-coil region" evidence="3">
    <location>
        <begin position="230"/>
        <end position="264"/>
    </location>
</feature>
<dbReference type="InterPro" id="IPR051465">
    <property type="entry name" value="Cell_Envelope_Struct_Comp"/>
</dbReference>
<comment type="caution">
    <text evidence="5">The sequence shown here is derived from an EMBL/GenBank/DDBJ whole genome shotgun (WGS) entry which is preliminary data.</text>
</comment>
<evidence type="ECO:0000259" key="4">
    <source>
        <dbReference type="PROSITE" id="PS51272"/>
    </source>
</evidence>
<keyword evidence="2" id="KW-0732">Signal</keyword>
<dbReference type="GO" id="GO:0016020">
    <property type="term" value="C:membrane"/>
    <property type="evidence" value="ECO:0007669"/>
    <property type="project" value="InterPro"/>
</dbReference>
<dbReference type="InterPro" id="IPR047684">
    <property type="entry name" value="Por_som-like"/>
</dbReference>
<dbReference type="InterPro" id="IPR038673">
    <property type="entry name" value="OprB_sf"/>
</dbReference>
<dbReference type="GO" id="GO:0008643">
    <property type="term" value="P:carbohydrate transport"/>
    <property type="evidence" value="ECO:0007669"/>
    <property type="project" value="InterPro"/>
</dbReference>
<dbReference type="InterPro" id="IPR001119">
    <property type="entry name" value="SLH_dom"/>
</dbReference>
<accession>A0A6B3NQ99</accession>
<feature type="chain" id="PRO_5025710234" evidence="2">
    <location>
        <begin position="30"/>
        <end position="660"/>
    </location>
</feature>
<evidence type="ECO:0000256" key="2">
    <source>
        <dbReference type="RuleBase" id="RU363072"/>
    </source>
</evidence>
<dbReference type="InterPro" id="IPR007049">
    <property type="entry name" value="Carb-sel_porin_OprB"/>
</dbReference>
<organism evidence="5">
    <name type="scientific">Symploca sp. SIO1C4</name>
    <dbReference type="NCBI Taxonomy" id="2607765"/>
    <lineage>
        <taxon>Bacteria</taxon>
        <taxon>Bacillati</taxon>
        <taxon>Cyanobacteriota</taxon>
        <taxon>Cyanophyceae</taxon>
        <taxon>Coleofasciculales</taxon>
        <taxon>Coleofasciculaceae</taxon>
        <taxon>Symploca</taxon>
    </lineage>
</organism>
<feature type="signal peptide" evidence="2">
    <location>
        <begin position="1"/>
        <end position="29"/>
    </location>
</feature>
<dbReference type="EMBL" id="JAAHFQ010000809">
    <property type="protein sequence ID" value="NER31408.1"/>
    <property type="molecule type" value="Genomic_DNA"/>
</dbReference>
<evidence type="ECO:0000313" key="5">
    <source>
        <dbReference type="EMBL" id="NER31408.1"/>
    </source>
</evidence>
<gene>
    <name evidence="5" type="ORF">F6J89_28275</name>
</gene>
<evidence type="ECO:0000256" key="3">
    <source>
        <dbReference type="SAM" id="Coils"/>
    </source>
</evidence>
<keyword evidence="3" id="KW-0175">Coiled coil</keyword>